<feature type="transmembrane region" description="Helical" evidence="1">
    <location>
        <begin position="178"/>
        <end position="200"/>
    </location>
</feature>
<evidence type="ECO:0000313" key="4">
    <source>
        <dbReference type="EMBL" id="EDS30954.1"/>
    </source>
</evidence>
<gene>
    <name evidence="5" type="primary">6040449</name>
    <name evidence="4" type="ORF">CpipJ_CPIJ008107</name>
</gene>
<dbReference type="Proteomes" id="UP000002320">
    <property type="component" value="Unassembled WGS sequence"/>
</dbReference>
<dbReference type="SMART" id="SM00703">
    <property type="entry name" value="NRF"/>
    <property type="match status" value="1"/>
</dbReference>
<dbReference type="VEuPathDB" id="VectorBase:CPIJ008107"/>
<reference evidence="5" key="2">
    <citation type="submission" date="2020-05" db="UniProtKB">
        <authorList>
            <consortium name="EnsemblMetazoa"/>
        </authorList>
    </citation>
    <scope>IDENTIFICATION</scope>
    <source>
        <strain evidence="5">JHB</strain>
    </source>
</reference>
<dbReference type="InterPro" id="IPR052728">
    <property type="entry name" value="O2_lipid_transport_reg"/>
</dbReference>
<dbReference type="PANTHER" id="PTHR11161">
    <property type="entry name" value="O-ACYLTRANSFERASE"/>
    <property type="match status" value="1"/>
</dbReference>
<feature type="transmembrane region" description="Helical" evidence="1">
    <location>
        <begin position="616"/>
        <end position="638"/>
    </location>
</feature>
<feature type="transmembrane region" description="Helical" evidence="1">
    <location>
        <begin position="538"/>
        <end position="557"/>
    </location>
</feature>
<evidence type="ECO:0000256" key="2">
    <source>
        <dbReference type="SAM" id="SignalP"/>
    </source>
</evidence>
<accession>B0WMA5</accession>
<feature type="signal peptide" evidence="2">
    <location>
        <begin position="1"/>
        <end position="19"/>
    </location>
</feature>
<feature type="chain" id="PRO_5014566832" description="Nose resistant-to-fluoxetine protein N-terminal domain-containing protein" evidence="2">
    <location>
        <begin position="20"/>
        <end position="647"/>
    </location>
</feature>
<feature type="transmembrane region" description="Helical" evidence="1">
    <location>
        <begin position="249"/>
        <end position="267"/>
    </location>
</feature>
<dbReference type="Pfam" id="PF20146">
    <property type="entry name" value="NRF"/>
    <property type="match status" value="1"/>
</dbReference>
<organism>
    <name type="scientific">Culex quinquefasciatus</name>
    <name type="common">Southern house mosquito</name>
    <name type="synonym">Culex pungens</name>
    <dbReference type="NCBI Taxonomy" id="7176"/>
    <lineage>
        <taxon>Eukaryota</taxon>
        <taxon>Metazoa</taxon>
        <taxon>Ecdysozoa</taxon>
        <taxon>Arthropoda</taxon>
        <taxon>Hexapoda</taxon>
        <taxon>Insecta</taxon>
        <taxon>Pterygota</taxon>
        <taxon>Neoptera</taxon>
        <taxon>Endopterygota</taxon>
        <taxon>Diptera</taxon>
        <taxon>Nematocera</taxon>
        <taxon>Culicoidea</taxon>
        <taxon>Culicidae</taxon>
        <taxon>Culicinae</taxon>
        <taxon>Culicini</taxon>
        <taxon>Culex</taxon>
        <taxon>Culex</taxon>
    </lineage>
</organism>
<name>B0WMA5_CULQU</name>
<feature type="transmembrane region" description="Helical" evidence="1">
    <location>
        <begin position="463"/>
        <end position="486"/>
    </location>
</feature>
<dbReference type="eggNOG" id="KOG3700">
    <property type="taxonomic scope" value="Eukaryota"/>
</dbReference>
<feature type="transmembrane region" description="Helical" evidence="1">
    <location>
        <begin position="423"/>
        <end position="443"/>
    </location>
</feature>
<evidence type="ECO:0000313" key="5">
    <source>
        <dbReference type="EnsemblMetazoa" id="CPIJ008107-PA"/>
    </source>
</evidence>
<dbReference type="KEGG" id="cqu:CpipJ_CPIJ008107"/>
<keyword evidence="1" id="KW-0812">Transmembrane</keyword>
<sequence>MHFVAFLLFIAIQTVPTISQLLNVTFGIDEVSVLNREFVDYLLVFEVSHDDNPEDQRCGISLKRLAEAYTKREQHGLEWYDSWGKLPSGLYFGNGFAIGNFEQCRRFRWEDVQGQHCTFVAKLPGEELPVFLSGLCLPQFCRAKFVLQLYGDYLESKGVAILPVLDMCYQDRTVEFDGVIITALVIFSIIAGLVLISTLYDVVQRYYQRKVDPLYATFSLYQNLCMILQMIPRSSNSARREVIECVNGIRAISMLWIIVYHVHFLTMKTPVNNPGSKVDYLYSFPSSVFYFMGTLAVDTFLVLSGMFVSLSILKALDTSGKINLWSLYLRRYIRITAPLAALILFAVSFLEYTGEGPLWNQMLGSTKDSCIKYWWSALLHIQNYVNPSNMCLSWTWYLSVDMQLYLLAPALIYPLWRWRNKSLFGIIFLAFLSMGCVLTTYLVNDFRTAALNAGDEQILKLTYYPTHARAAVWLFGAIFGWILHNWPGSNGGLLRTRYFRFGWAVCCALLAVTVYANFELVRTDPREYSAVADALYQVLLRPVFGICVMWVIFACVNGKGGVVNDILSAPMWQPLARLSFTMYLLHCLLIWMLTVANVKTDLHFSGADLFNRAWGGIGMTTCVALLWSAVFEVPFVTLEKLILRNHK</sequence>
<keyword evidence="2" id="KW-0732">Signal</keyword>
<dbReference type="GO" id="GO:0016747">
    <property type="term" value="F:acyltransferase activity, transferring groups other than amino-acyl groups"/>
    <property type="evidence" value="ECO:0007669"/>
    <property type="project" value="InterPro"/>
</dbReference>
<dbReference type="InterPro" id="IPR002656">
    <property type="entry name" value="Acyl_transf_3_dom"/>
</dbReference>
<dbReference type="OMA" id="TIMLNFW"/>
<feature type="transmembrane region" description="Helical" evidence="1">
    <location>
        <begin position="332"/>
        <end position="350"/>
    </location>
</feature>
<dbReference type="EMBL" id="DS231996">
    <property type="protein sequence ID" value="EDS30954.1"/>
    <property type="molecule type" value="Genomic_DNA"/>
</dbReference>
<dbReference type="VEuPathDB" id="VectorBase:CQUJHB010419"/>
<feature type="transmembrane region" description="Helical" evidence="1">
    <location>
        <begin position="287"/>
        <end position="312"/>
    </location>
</feature>
<evidence type="ECO:0000256" key="1">
    <source>
        <dbReference type="SAM" id="Phobius"/>
    </source>
</evidence>
<feature type="transmembrane region" description="Helical" evidence="1">
    <location>
        <begin position="498"/>
        <end position="518"/>
    </location>
</feature>
<evidence type="ECO:0000259" key="3">
    <source>
        <dbReference type="SMART" id="SM00703"/>
    </source>
</evidence>
<keyword evidence="1" id="KW-0472">Membrane</keyword>
<proteinExistence type="predicted"/>
<feature type="domain" description="Nose resistant-to-fluoxetine protein N-terminal" evidence="3">
    <location>
        <begin position="55"/>
        <end position="168"/>
    </location>
</feature>
<keyword evidence="1" id="KW-1133">Transmembrane helix</keyword>
<dbReference type="HOGENOM" id="CLU_007874_2_2_1"/>
<dbReference type="Pfam" id="PF01757">
    <property type="entry name" value="Acyl_transf_3"/>
    <property type="match status" value="1"/>
</dbReference>
<dbReference type="AlphaFoldDB" id="B0WMA5"/>
<dbReference type="InterPro" id="IPR006621">
    <property type="entry name" value="Nose-resist-to-fluoxetine_N"/>
</dbReference>
<feature type="transmembrane region" description="Helical" evidence="1">
    <location>
        <begin position="394"/>
        <end position="416"/>
    </location>
</feature>
<feature type="transmembrane region" description="Helical" evidence="1">
    <location>
        <begin position="578"/>
        <end position="596"/>
    </location>
</feature>
<dbReference type="InParanoid" id="B0WMA5"/>
<dbReference type="PANTHER" id="PTHR11161:SF0">
    <property type="entry name" value="O-ACYLTRANSFERASE LIKE PROTEIN"/>
    <property type="match status" value="1"/>
</dbReference>
<evidence type="ECO:0000313" key="6">
    <source>
        <dbReference type="Proteomes" id="UP000002320"/>
    </source>
</evidence>
<reference evidence="4" key="1">
    <citation type="submission" date="2007-03" db="EMBL/GenBank/DDBJ databases">
        <title>Annotation of Culex pipiens quinquefasciatus.</title>
        <authorList>
            <consortium name="The Broad Institute Genome Sequencing Platform"/>
            <person name="Atkinson P.W."/>
            <person name="Hemingway J."/>
            <person name="Christensen B.M."/>
            <person name="Higgs S."/>
            <person name="Kodira C."/>
            <person name="Hannick L."/>
            <person name="Megy K."/>
            <person name="O'Leary S."/>
            <person name="Pearson M."/>
            <person name="Haas B.J."/>
            <person name="Mauceli E."/>
            <person name="Wortman J.R."/>
            <person name="Lee N.H."/>
            <person name="Guigo R."/>
            <person name="Stanke M."/>
            <person name="Alvarado L."/>
            <person name="Amedeo P."/>
            <person name="Antoine C.H."/>
            <person name="Arensburger P."/>
            <person name="Bidwell S.L."/>
            <person name="Crawford M."/>
            <person name="Camaro F."/>
            <person name="Devon K."/>
            <person name="Engels R."/>
            <person name="Hammond M."/>
            <person name="Howarth C."/>
            <person name="Koehrsen M."/>
            <person name="Lawson D."/>
            <person name="Montgomery P."/>
            <person name="Nene V."/>
            <person name="Nusbaum C."/>
            <person name="Puiu D."/>
            <person name="Romero-Severson J."/>
            <person name="Severson D.W."/>
            <person name="Shumway M."/>
            <person name="Sisk P."/>
            <person name="Stolte C."/>
            <person name="Zeng Q."/>
            <person name="Eisenstadt E."/>
            <person name="Fraser-Liggett C."/>
            <person name="Strausberg R."/>
            <person name="Galagan J."/>
            <person name="Birren B."/>
            <person name="Collins F.H."/>
        </authorList>
    </citation>
    <scope>NUCLEOTIDE SEQUENCE [LARGE SCALE GENOMIC DNA]</scope>
    <source>
        <strain evidence="4">JHB</strain>
    </source>
</reference>
<dbReference type="VEuPathDB" id="VectorBase:CQUJHB017089"/>
<protein>
    <recommendedName>
        <fullName evidence="3">Nose resistant-to-fluoxetine protein N-terminal domain-containing protein</fullName>
    </recommendedName>
</protein>
<keyword evidence="6" id="KW-1185">Reference proteome</keyword>
<dbReference type="EnsemblMetazoa" id="CPIJ008107-RA">
    <property type="protein sequence ID" value="CPIJ008107-PA"/>
    <property type="gene ID" value="CPIJ008107"/>
</dbReference>
<dbReference type="OrthoDB" id="118951at2759"/>